<dbReference type="OrthoDB" id="3246549at2759"/>
<dbReference type="Proteomes" id="UP000681722">
    <property type="component" value="Unassembled WGS sequence"/>
</dbReference>
<dbReference type="EMBL" id="CAJOBC010003182">
    <property type="protein sequence ID" value="CAF3770953.1"/>
    <property type="molecule type" value="Genomic_DNA"/>
</dbReference>
<dbReference type="SUPFAM" id="SSF48403">
    <property type="entry name" value="Ankyrin repeat"/>
    <property type="match status" value="1"/>
</dbReference>
<evidence type="ECO:0000313" key="1">
    <source>
        <dbReference type="EMBL" id="CAF0999489.1"/>
    </source>
</evidence>
<evidence type="ECO:0000313" key="3">
    <source>
        <dbReference type="Proteomes" id="UP000663829"/>
    </source>
</evidence>
<dbReference type="EMBL" id="CAJNOQ010003182">
    <property type="protein sequence ID" value="CAF0999489.1"/>
    <property type="molecule type" value="Genomic_DNA"/>
</dbReference>
<reference evidence="1" key="1">
    <citation type="submission" date="2021-02" db="EMBL/GenBank/DDBJ databases">
        <authorList>
            <person name="Nowell W R."/>
        </authorList>
    </citation>
    <scope>NUCLEOTIDE SEQUENCE</scope>
</reference>
<name>A0A814GQI1_9BILA</name>
<protein>
    <submittedName>
        <fullName evidence="1">Uncharacterized protein</fullName>
    </submittedName>
</protein>
<evidence type="ECO:0000313" key="2">
    <source>
        <dbReference type="EMBL" id="CAF3770953.1"/>
    </source>
</evidence>
<sequence>MYLRYKPLPMPSYRHRSNVKLKSIRHCSEALQMEVLMMRERILGQRNPQLVYPLKHFGRIYAKQKWYTKSSHALNISEHDDNEDDILLVLAGIFFEIINHEECFPFQVLHNVMLSASKALKRVISQAKIDKNLPTMLYLVVIASQVLNQIKDDVIVQKQFDSLIYTFNRMNIHTSNGDTLVHLAINAHTKMDNHNVILYYKFPSLSAVQLLTDCGGLNVNVLNVNRNIPLHLIASYYRSIVPNKDILIIKGIMQKPNEANCHWDIANRYNQIPLQCTRLRTIELFIKDVMKFSLKCLVARHIRNPKLKRYEYLSERLCDFMIFTHAGYFQKK</sequence>
<dbReference type="AlphaFoldDB" id="A0A814GQI1"/>
<accession>A0A814GQI1</accession>
<proteinExistence type="predicted"/>
<gene>
    <name evidence="1" type="ORF">GPM918_LOCUS13677</name>
    <name evidence="2" type="ORF">SRO942_LOCUS13677</name>
</gene>
<comment type="caution">
    <text evidence="1">The sequence shown here is derived from an EMBL/GenBank/DDBJ whole genome shotgun (WGS) entry which is preliminary data.</text>
</comment>
<dbReference type="Gene3D" id="1.25.40.20">
    <property type="entry name" value="Ankyrin repeat-containing domain"/>
    <property type="match status" value="1"/>
</dbReference>
<keyword evidence="3" id="KW-1185">Reference proteome</keyword>
<dbReference type="InterPro" id="IPR036770">
    <property type="entry name" value="Ankyrin_rpt-contain_sf"/>
</dbReference>
<organism evidence="1 3">
    <name type="scientific">Didymodactylos carnosus</name>
    <dbReference type="NCBI Taxonomy" id="1234261"/>
    <lineage>
        <taxon>Eukaryota</taxon>
        <taxon>Metazoa</taxon>
        <taxon>Spiralia</taxon>
        <taxon>Gnathifera</taxon>
        <taxon>Rotifera</taxon>
        <taxon>Eurotatoria</taxon>
        <taxon>Bdelloidea</taxon>
        <taxon>Philodinida</taxon>
        <taxon>Philodinidae</taxon>
        <taxon>Didymodactylos</taxon>
    </lineage>
</organism>
<dbReference type="Proteomes" id="UP000663829">
    <property type="component" value="Unassembled WGS sequence"/>
</dbReference>